<comment type="cofactor">
    <cofactor evidence="1">
        <name>pyridoxal 5'-phosphate</name>
        <dbReference type="ChEBI" id="CHEBI:597326"/>
    </cofactor>
</comment>
<dbReference type="PANTHER" id="PTHR48078">
    <property type="entry name" value="THREONINE DEHYDRATASE, MITOCHONDRIAL-RELATED"/>
    <property type="match status" value="1"/>
</dbReference>
<evidence type="ECO:0000313" key="5">
    <source>
        <dbReference type="EMBL" id="KKR06144.1"/>
    </source>
</evidence>
<dbReference type="SUPFAM" id="SSF53686">
    <property type="entry name" value="Tryptophan synthase beta subunit-like PLP-dependent enzymes"/>
    <property type="match status" value="1"/>
</dbReference>
<reference evidence="5 6" key="1">
    <citation type="journal article" date="2015" name="Nature">
        <title>rRNA introns, odd ribosomes, and small enigmatic genomes across a large radiation of phyla.</title>
        <authorList>
            <person name="Brown C.T."/>
            <person name="Hug L.A."/>
            <person name="Thomas B.C."/>
            <person name="Sharon I."/>
            <person name="Castelle C.J."/>
            <person name="Singh A."/>
            <person name="Wilkins M.J."/>
            <person name="Williams K.H."/>
            <person name="Banfield J.F."/>
        </authorList>
    </citation>
    <scope>NUCLEOTIDE SEQUENCE [LARGE SCALE GENOMIC DNA]</scope>
</reference>
<dbReference type="GO" id="GO:0003941">
    <property type="term" value="F:L-serine ammonia-lyase activity"/>
    <property type="evidence" value="ECO:0007669"/>
    <property type="project" value="TreeGrafter"/>
</dbReference>
<dbReference type="STRING" id="1619100.UT34_C0001G0184"/>
<dbReference type="EMBL" id="LBWK01000001">
    <property type="protein sequence ID" value="KKR06144.1"/>
    <property type="molecule type" value="Genomic_DNA"/>
</dbReference>
<dbReference type="PANTHER" id="PTHR48078:SF6">
    <property type="entry name" value="L-THREONINE DEHYDRATASE CATABOLIC TDCB"/>
    <property type="match status" value="1"/>
</dbReference>
<organism evidence="5 6">
    <name type="scientific">candidate division WS6 bacterium GW2011_GWF2_39_15</name>
    <dbReference type="NCBI Taxonomy" id="1619100"/>
    <lineage>
        <taxon>Bacteria</taxon>
        <taxon>Candidatus Dojkabacteria</taxon>
    </lineage>
</organism>
<proteinExistence type="predicted"/>
<evidence type="ECO:0000313" key="6">
    <source>
        <dbReference type="Proteomes" id="UP000034799"/>
    </source>
</evidence>
<dbReference type="GO" id="GO:0006565">
    <property type="term" value="P:L-serine catabolic process"/>
    <property type="evidence" value="ECO:0007669"/>
    <property type="project" value="TreeGrafter"/>
</dbReference>
<dbReference type="InterPro" id="IPR001926">
    <property type="entry name" value="TrpB-like_PALP"/>
</dbReference>
<evidence type="ECO:0000256" key="2">
    <source>
        <dbReference type="ARBA" id="ARBA00022898"/>
    </source>
</evidence>
<dbReference type="Gene3D" id="3.40.50.1100">
    <property type="match status" value="2"/>
</dbReference>
<name>A0A0G0MQ47_9BACT</name>
<accession>A0A0G0MQ47</accession>
<evidence type="ECO:0000256" key="1">
    <source>
        <dbReference type="ARBA" id="ARBA00001933"/>
    </source>
</evidence>
<protein>
    <submittedName>
        <fullName evidence="5">Pyridoxal-5'-phosphate-dependent protein beta subunit</fullName>
    </submittedName>
</protein>
<dbReference type="Proteomes" id="UP000034799">
    <property type="component" value="Unassembled WGS sequence"/>
</dbReference>
<gene>
    <name evidence="5" type="ORF">UT34_C0001G0184</name>
</gene>
<dbReference type="Pfam" id="PF00291">
    <property type="entry name" value="PALP"/>
    <property type="match status" value="1"/>
</dbReference>
<keyword evidence="3" id="KW-0456">Lyase</keyword>
<dbReference type="GO" id="GO:0006567">
    <property type="term" value="P:L-threonine catabolic process"/>
    <property type="evidence" value="ECO:0007669"/>
    <property type="project" value="TreeGrafter"/>
</dbReference>
<comment type="caution">
    <text evidence="5">The sequence shown here is derived from an EMBL/GenBank/DDBJ whole genome shotgun (WGS) entry which is preliminary data.</text>
</comment>
<evidence type="ECO:0000256" key="3">
    <source>
        <dbReference type="ARBA" id="ARBA00023239"/>
    </source>
</evidence>
<dbReference type="GO" id="GO:0009097">
    <property type="term" value="P:isoleucine biosynthetic process"/>
    <property type="evidence" value="ECO:0007669"/>
    <property type="project" value="TreeGrafter"/>
</dbReference>
<dbReference type="InterPro" id="IPR050147">
    <property type="entry name" value="Ser/Thr_Dehydratase"/>
</dbReference>
<keyword evidence="2" id="KW-0663">Pyridoxal phosphate</keyword>
<feature type="domain" description="Tryptophan synthase beta chain-like PALP" evidence="4">
    <location>
        <begin position="67"/>
        <end position="374"/>
    </location>
</feature>
<evidence type="ECO:0000259" key="4">
    <source>
        <dbReference type="Pfam" id="PF00291"/>
    </source>
</evidence>
<sequence>MTKAPLVYFCMDCSFSSDGKHYKKCPNCGGVISYRRADNKYHIEKGEYDVERYWDFLPLQDPTKLIRKGNKRTPLTESQEFKSKYPATKVMLKDETKTVTGSSKDRMAVVALSQLNEFGEKSIVVSSTGNVASASAWLLRNHPEFQLHCFIADEFVPRHRFMDAPNITVHRVNSDYDAAIKEGIQFSSENNVYHDGGYFSVAKRAGLGMAFIEAWEQSNLTFDYYFQASSSGMGVLGVYEVAKKMKDSGMIDRIPALMPVQQSSCDPMVKAFEAGEEKILPEFIVDKPRGIAKAILTGDPTVCYPSLYKVVKETNGSFISVTEEEIRSAEKHLNKVENIKATADGAVALAGFIKYAETHADELKGKNVLVNITG</sequence>
<dbReference type="GO" id="GO:0004794">
    <property type="term" value="F:threonine deaminase activity"/>
    <property type="evidence" value="ECO:0007669"/>
    <property type="project" value="TreeGrafter"/>
</dbReference>
<dbReference type="AlphaFoldDB" id="A0A0G0MQ47"/>
<dbReference type="InterPro" id="IPR036052">
    <property type="entry name" value="TrpB-like_PALP_sf"/>
</dbReference>